<dbReference type="SUPFAM" id="SSF56112">
    <property type="entry name" value="Protein kinase-like (PK-like)"/>
    <property type="match status" value="1"/>
</dbReference>
<proteinExistence type="predicted"/>
<keyword evidence="4" id="KW-0418">Kinase</keyword>
<dbReference type="PROSITE" id="PS00108">
    <property type="entry name" value="PROTEIN_KINASE_ST"/>
    <property type="match status" value="1"/>
</dbReference>
<dbReference type="GeneID" id="54561362"/>
<evidence type="ECO:0000313" key="7">
    <source>
        <dbReference type="EMBL" id="KAF2163346.1"/>
    </source>
</evidence>
<evidence type="ECO:0000256" key="2">
    <source>
        <dbReference type="ARBA" id="ARBA00022679"/>
    </source>
</evidence>
<dbReference type="InterPro" id="IPR000719">
    <property type="entry name" value="Prot_kinase_dom"/>
</dbReference>
<sequence length="381" mass="44152">MSTTDDMSWFWQPHKYVALKVGIAHRVAVSPVRRELELSKRIQQNAEDGCATLLRPTLDHFQLRGEDGSRHECLIHELLRESLWEFQHRFTERKLPVAFLKAYIVLMLKALDFLHTKCNYIHGDLKDENFLVAFEDPSVIQEYIANLSIKPLSRKNEGDRTIYKSNPDFGLFKSLQVGPHLINFGKAQPGGDDTLKRHPMQAAAYRAPEVLMGMPWSYSLDIWNLGVLIWNMMEDRDLFRRPCTEDGTYDAKAHVAQMIALLGHPPPEFLEFEKKWRDVPWVPCPDATGKICVLPGEFWGGPFFDDDGRFLYDNMTPQDLNLSDTVRSLDEDDKASFMDFASQILKWVPEQRKTAKELLEHPWLDLKAEARRAEKRQNHES</sequence>
<gene>
    <name evidence="7" type="ORF">M409DRAFT_26383</name>
</gene>
<dbReference type="SMART" id="SM00220">
    <property type="entry name" value="S_TKc"/>
    <property type="match status" value="1"/>
</dbReference>
<dbReference type="RefSeq" id="XP_033664235.1">
    <property type="nucleotide sequence ID" value="XM_033808090.1"/>
</dbReference>
<dbReference type="PANTHER" id="PTHR45646">
    <property type="entry name" value="SERINE/THREONINE-PROTEIN KINASE DOA-RELATED"/>
    <property type="match status" value="1"/>
</dbReference>
<dbReference type="EMBL" id="ML993609">
    <property type="protein sequence ID" value="KAF2163346.1"/>
    <property type="molecule type" value="Genomic_DNA"/>
</dbReference>
<evidence type="ECO:0000256" key="5">
    <source>
        <dbReference type="ARBA" id="ARBA00022840"/>
    </source>
</evidence>
<dbReference type="PROSITE" id="PS50011">
    <property type="entry name" value="PROTEIN_KINASE_DOM"/>
    <property type="match status" value="1"/>
</dbReference>
<accession>A0A6A6CD23</accession>
<dbReference type="PANTHER" id="PTHR45646:SF11">
    <property type="entry name" value="SERINE_THREONINE-PROTEIN KINASE DOA"/>
    <property type="match status" value="1"/>
</dbReference>
<keyword evidence="5" id="KW-0067">ATP-binding</keyword>
<keyword evidence="1" id="KW-0723">Serine/threonine-protein kinase</keyword>
<dbReference type="InterPro" id="IPR011009">
    <property type="entry name" value="Kinase-like_dom_sf"/>
</dbReference>
<evidence type="ECO:0000256" key="1">
    <source>
        <dbReference type="ARBA" id="ARBA00022527"/>
    </source>
</evidence>
<evidence type="ECO:0000256" key="4">
    <source>
        <dbReference type="ARBA" id="ARBA00022777"/>
    </source>
</evidence>
<dbReference type="InterPro" id="IPR008271">
    <property type="entry name" value="Ser/Thr_kinase_AS"/>
</dbReference>
<reference evidence="7" key="1">
    <citation type="journal article" date="2020" name="Stud. Mycol.">
        <title>101 Dothideomycetes genomes: a test case for predicting lifestyles and emergence of pathogens.</title>
        <authorList>
            <person name="Haridas S."/>
            <person name="Albert R."/>
            <person name="Binder M."/>
            <person name="Bloem J."/>
            <person name="Labutti K."/>
            <person name="Salamov A."/>
            <person name="Andreopoulos B."/>
            <person name="Baker S."/>
            <person name="Barry K."/>
            <person name="Bills G."/>
            <person name="Bluhm B."/>
            <person name="Cannon C."/>
            <person name="Castanera R."/>
            <person name="Culley D."/>
            <person name="Daum C."/>
            <person name="Ezra D."/>
            <person name="Gonzalez J."/>
            <person name="Henrissat B."/>
            <person name="Kuo A."/>
            <person name="Liang C."/>
            <person name="Lipzen A."/>
            <person name="Lutzoni F."/>
            <person name="Magnuson J."/>
            <person name="Mondo S."/>
            <person name="Nolan M."/>
            <person name="Ohm R."/>
            <person name="Pangilinan J."/>
            <person name="Park H.-J."/>
            <person name="Ramirez L."/>
            <person name="Alfaro M."/>
            <person name="Sun H."/>
            <person name="Tritt A."/>
            <person name="Yoshinaga Y."/>
            <person name="Zwiers L.-H."/>
            <person name="Turgeon B."/>
            <person name="Goodwin S."/>
            <person name="Spatafora J."/>
            <person name="Crous P."/>
            <person name="Grigoriev I."/>
        </authorList>
    </citation>
    <scope>NUCLEOTIDE SEQUENCE</scope>
    <source>
        <strain evidence="7">ATCC 36951</strain>
    </source>
</reference>
<dbReference type="GO" id="GO:0005634">
    <property type="term" value="C:nucleus"/>
    <property type="evidence" value="ECO:0007669"/>
    <property type="project" value="TreeGrafter"/>
</dbReference>
<keyword evidence="2" id="KW-0808">Transferase</keyword>
<dbReference type="Gene3D" id="3.30.200.20">
    <property type="entry name" value="Phosphorylase Kinase, domain 1"/>
    <property type="match status" value="1"/>
</dbReference>
<evidence type="ECO:0000259" key="6">
    <source>
        <dbReference type="PROSITE" id="PS50011"/>
    </source>
</evidence>
<dbReference type="Pfam" id="PF00069">
    <property type="entry name" value="Pkinase"/>
    <property type="match status" value="1"/>
</dbReference>
<organism evidence="7 8">
    <name type="scientific">Zasmidium cellare ATCC 36951</name>
    <dbReference type="NCBI Taxonomy" id="1080233"/>
    <lineage>
        <taxon>Eukaryota</taxon>
        <taxon>Fungi</taxon>
        <taxon>Dikarya</taxon>
        <taxon>Ascomycota</taxon>
        <taxon>Pezizomycotina</taxon>
        <taxon>Dothideomycetes</taxon>
        <taxon>Dothideomycetidae</taxon>
        <taxon>Mycosphaerellales</taxon>
        <taxon>Mycosphaerellaceae</taxon>
        <taxon>Zasmidium</taxon>
    </lineage>
</organism>
<keyword evidence="8" id="KW-1185">Reference proteome</keyword>
<protein>
    <recommendedName>
        <fullName evidence="6">Protein kinase domain-containing protein</fullName>
    </recommendedName>
</protein>
<dbReference type="Proteomes" id="UP000799537">
    <property type="component" value="Unassembled WGS sequence"/>
</dbReference>
<dbReference type="OrthoDB" id="5979581at2759"/>
<dbReference type="Gene3D" id="1.10.510.10">
    <property type="entry name" value="Transferase(Phosphotransferase) domain 1"/>
    <property type="match status" value="1"/>
</dbReference>
<name>A0A6A6CD23_ZASCE</name>
<dbReference type="AlphaFoldDB" id="A0A6A6CD23"/>
<dbReference type="GO" id="GO:0005524">
    <property type="term" value="F:ATP binding"/>
    <property type="evidence" value="ECO:0007669"/>
    <property type="project" value="UniProtKB-KW"/>
</dbReference>
<feature type="domain" description="Protein kinase" evidence="6">
    <location>
        <begin position="1"/>
        <end position="364"/>
    </location>
</feature>
<evidence type="ECO:0000256" key="3">
    <source>
        <dbReference type="ARBA" id="ARBA00022741"/>
    </source>
</evidence>
<dbReference type="GO" id="GO:0004674">
    <property type="term" value="F:protein serine/threonine kinase activity"/>
    <property type="evidence" value="ECO:0007669"/>
    <property type="project" value="UniProtKB-KW"/>
</dbReference>
<dbReference type="InterPro" id="IPR051175">
    <property type="entry name" value="CLK_kinases"/>
</dbReference>
<evidence type="ECO:0000313" key="8">
    <source>
        <dbReference type="Proteomes" id="UP000799537"/>
    </source>
</evidence>
<dbReference type="GO" id="GO:0043484">
    <property type="term" value="P:regulation of RNA splicing"/>
    <property type="evidence" value="ECO:0007669"/>
    <property type="project" value="TreeGrafter"/>
</dbReference>
<keyword evidence="3" id="KW-0547">Nucleotide-binding</keyword>